<comment type="cofactor">
    <cofactor evidence="1">
        <name>Zn(2+)</name>
        <dbReference type="ChEBI" id="CHEBI:29105"/>
    </cofactor>
</comment>
<proteinExistence type="predicted"/>
<dbReference type="PROSITE" id="PS51257">
    <property type="entry name" value="PROKAR_LIPOPROTEIN"/>
    <property type="match status" value="1"/>
</dbReference>
<evidence type="ECO:0000313" key="12">
    <source>
        <dbReference type="Proteomes" id="UP000180253"/>
    </source>
</evidence>
<evidence type="ECO:0000256" key="4">
    <source>
        <dbReference type="ARBA" id="ARBA00022723"/>
    </source>
</evidence>
<dbReference type="SUPFAM" id="SSF51261">
    <property type="entry name" value="Duplicated hybrid motif"/>
    <property type="match status" value="1"/>
</dbReference>
<dbReference type="OrthoDB" id="9805070at2"/>
<dbReference type="Pfam" id="PF01551">
    <property type="entry name" value="Peptidase_M23"/>
    <property type="match status" value="1"/>
</dbReference>
<evidence type="ECO:0000256" key="8">
    <source>
        <dbReference type="ARBA" id="ARBA00023049"/>
    </source>
</evidence>
<gene>
    <name evidence="11" type="ORF">BIW53_16025</name>
</gene>
<evidence type="ECO:0000256" key="3">
    <source>
        <dbReference type="ARBA" id="ARBA00022670"/>
    </source>
</evidence>
<dbReference type="InterPro" id="IPR050570">
    <property type="entry name" value="Cell_wall_metabolism_enzyme"/>
</dbReference>
<dbReference type="InterPro" id="IPR011055">
    <property type="entry name" value="Dup_hybrid_motif"/>
</dbReference>
<evidence type="ECO:0000256" key="1">
    <source>
        <dbReference type="ARBA" id="ARBA00001947"/>
    </source>
</evidence>
<evidence type="ECO:0000256" key="7">
    <source>
        <dbReference type="ARBA" id="ARBA00022833"/>
    </source>
</evidence>
<keyword evidence="3" id="KW-0645">Protease</keyword>
<comment type="caution">
    <text evidence="11">The sequence shown here is derived from an EMBL/GenBank/DDBJ whole genome shotgun (WGS) entry which is preliminary data.</text>
</comment>
<dbReference type="STRING" id="327939.BIW53_16025"/>
<keyword evidence="7" id="KW-0862">Zinc</keyword>
<dbReference type="PANTHER" id="PTHR21666:SF288">
    <property type="entry name" value="CELL DIVISION PROTEIN YTFB"/>
    <property type="match status" value="1"/>
</dbReference>
<evidence type="ECO:0000313" key="11">
    <source>
        <dbReference type="EMBL" id="OHU94567.1"/>
    </source>
</evidence>
<protein>
    <recommendedName>
        <fullName evidence="2">Type IV secretion system putative lipoprotein virB7</fullName>
    </recommendedName>
</protein>
<dbReference type="RefSeq" id="WP_070993035.1">
    <property type="nucleotide sequence ID" value="NZ_CBCSHD010000010.1"/>
</dbReference>
<keyword evidence="12" id="KW-1185">Reference proteome</keyword>
<evidence type="ECO:0000256" key="9">
    <source>
        <dbReference type="SAM" id="SignalP"/>
    </source>
</evidence>
<dbReference type="InterPro" id="IPR016047">
    <property type="entry name" value="M23ase_b-sheet_dom"/>
</dbReference>
<feature type="chain" id="PRO_5010356064" description="Type IV secretion system putative lipoprotein virB7" evidence="9">
    <location>
        <begin position="19"/>
        <end position="430"/>
    </location>
</feature>
<dbReference type="GO" id="GO:0006508">
    <property type="term" value="P:proteolysis"/>
    <property type="evidence" value="ECO:0007669"/>
    <property type="project" value="UniProtKB-KW"/>
</dbReference>
<evidence type="ECO:0000256" key="6">
    <source>
        <dbReference type="ARBA" id="ARBA00022801"/>
    </source>
</evidence>
<accession>A0A1S1N5C5</accession>
<dbReference type="PANTHER" id="PTHR21666">
    <property type="entry name" value="PEPTIDASE-RELATED"/>
    <property type="match status" value="1"/>
</dbReference>
<feature type="signal peptide" evidence="9">
    <location>
        <begin position="1"/>
        <end position="18"/>
    </location>
</feature>
<organism evidence="11 12">
    <name type="scientific">Pseudoalteromonas byunsanensis</name>
    <dbReference type="NCBI Taxonomy" id="327939"/>
    <lineage>
        <taxon>Bacteria</taxon>
        <taxon>Pseudomonadati</taxon>
        <taxon>Pseudomonadota</taxon>
        <taxon>Gammaproteobacteria</taxon>
        <taxon>Alteromonadales</taxon>
        <taxon>Pseudoalteromonadaceae</taxon>
        <taxon>Pseudoalteromonas</taxon>
    </lineage>
</organism>
<keyword evidence="8" id="KW-0482">Metalloprotease</keyword>
<dbReference type="CDD" id="cd12797">
    <property type="entry name" value="M23_peptidase"/>
    <property type="match status" value="1"/>
</dbReference>
<dbReference type="InterPro" id="IPR012640">
    <property type="entry name" value="Membr_lipoprot_lipid_attach_CS"/>
</dbReference>
<sequence length="430" mass="47811">MKKFTYLIVIIAMLSACSEGGVSQHDTAKKVPIPVVAEHTAKALQSVEPDNQEKRKRVKTTIITVAQGQSFIGVLKPFGFTANDAWQVQKLAQPELDLDRIQVGQKIKVEHTGEALLSLTLATTFAKRMSMERVAKGWTKRVYELQVRTVPALRAFDVSNSIFDDAQNNDVPLDIINQTIFAFSHFIDFQRQIHKGDSVSLLFDELITLSPDELQAQQSLPTQLRYARLSSNAEPIEIYHFEDEQALDGFYFKNGSPTRGFLLKTPLNGARLSSDFGRRKHPILGYTRLHAGLDFGAPLGTPIFAAGNGIIEKVGWGGGFGNRVLIQHGQGYHTLYAHLDRFADGLKLGDKVAQGQVIGYLGNTGLSQARHLHYEVHKHGRPINPLSLKNVPQTPLQGALYVKFQELITDVEDTVQTTRLAMHSQSMKTM</sequence>
<feature type="domain" description="M23ase beta-sheet core" evidence="10">
    <location>
        <begin position="289"/>
        <end position="385"/>
    </location>
</feature>
<dbReference type="Proteomes" id="UP000180253">
    <property type="component" value="Unassembled WGS sequence"/>
</dbReference>
<dbReference type="Pfam" id="PF08139">
    <property type="entry name" value="LPAM_1"/>
    <property type="match status" value="1"/>
</dbReference>
<evidence type="ECO:0000256" key="5">
    <source>
        <dbReference type="ARBA" id="ARBA00022729"/>
    </source>
</evidence>
<dbReference type="Gene3D" id="2.70.70.10">
    <property type="entry name" value="Glucose Permease (Domain IIA)"/>
    <property type="match status" value="1"/>
</dbReference>
<name>A0A1S1N5C5_9GAMM</name>
<keyword evidence="6" id="KW-0378">Hydrolase</keyword>
<dbReference type="EMBL" id="MNAN01000034">
    <property type="protein sequence ID" value="OHU94567.1"/>
    <property type="molecule type" value="Genomic_DNA"/>
</dbReference>
<dbReference type="GO" id="GO:0004222">
    <property type="term" value="F:metalloendopeptidase activity"/>
    <property type="evidence" value="ECO:0007669"/>
    <property type="project" value="TreeGrafter"/>
</dbReference>
<reference evidence="11 12" key="1">
    <citation type="submission" date="2016-10" db="EMBL/GenBank/DDBJ databases">
        <title>Pseudoalteromonas amylolytica sp. nov., isolated from the surface seawater.</title>
        <authorList>
            <person name="Wu Y.-H."/>
            <person name="Cheng H."/>
            <person name="Jin X.-B."/>
            <person name="Wang C.-S."/>
            <person name="Xu X.-W."/>
        </authorList>
    </citation>
    <scope>NUCLEOTIDE SEQUENCE [LARGE SCALE GENOMIC DNA]</scope>
    <source>
        <strain evidence="11 12">JCM 12483</strain>
    </source>
</reference>
<keyword evidence="4" id="KW-0479">Metal-binding</keyword>
<dbReference type="GO" id="GO:0046872">
    <property type="term" value="F:metal ion binding"/>
    <property type="evidence" value="ECO:0007669"/>
    <property type="project" value="UniProtKB-KW"/>
</dbReference>
<evidence type="ECO:0000259" key="10">
    <source>
        <dbReference type="Pfam" id="PF01551"/>
    </source>
</evidence>
<evidence type="ECO:0000256" key="2">
    <source>
        <dbReference type="ARBA" id="ARBA00017922"/>
    </source>
</evidence>
<keyword evidence="5 9" id="KW-0732">Signal</keyword>
<dbReference type="Gene3D" id="3.10.450.350">
    <property type="match status" value="1"/>
</dbReference>
<dbReference type="AlphaFoldDB" id="A0A1S1N5C5"/>